<sequence>MRDGENRRRGEDYGRENRRRGRLSTDAPATWRREPSETPKLEITLLLSFLPPENRQNPPEITDGERERGTETGMRSSS</sequence>
<organism evidence="1 2">
    <name type="scientific">Arctium lappa</name>
    <name type="common">Greater burdock</name>
    <name type="synonym">Lappa major</name>
    <dbReference type="NCBI Taxonomy" id="4217"/>
    <lineage>
        <taxon>Eukaryota</taxon>
        <taxon>Viridiplantae</taxon>
        <taxon>Streptophyta</taxon>
        <taxon>Embryophyta</taxon>
        <taxon>Tracheophyta</taxon>
        <taxon>Spermatophyta</taxon>
        <taxon>Magnoliopsida</taxon>
        <taxon>eudicotyledons</taxon>
        <taxon>Gunneridae</taxon>
        <taxon>Pentapetalae</taxon>
        <taxon>asterids</taxon>
        <taxon>campanulids</taxon>
        <taxon>Asterales</taxon>
        <taxon>Asteraceae</taxon>
        <taxon>Carduoideae</taxon>
        <taxon>Cardueae</taxon>
        <taxon>Arctiinae</taxon>
        <taxon>Arctium</taxon>
    </lineage>
</organism>
<dbReference type="EMBL" id="CM042064">
    <property type="protein sequence ID" value="KAI3665723.1"/>
    <property type="molecule type" value="Genomic_DNA"/>
</dbReference>
<gene>
    <name evidence="1" type="ORF">L6452_44353</name>
</gene>
<name>A0ACB8XG62_ARCLA</name>
<accession>A0ACB8XG62</accession>
<evidence type="ECO:0000313" key="1">
    <source>
        <dbReference type="EMBL" id="KAI3665723.1"/>
    </source>
</evidence>
<dbReference type="Proteomes" id="UP001055879">
    <property type="component" value="Linkage Group LG18"/>
</dbReference>
<evidence type="ECO:0000313" key="2">
    <source>
        <dbReference type="Proteomes" id="UP001055879"/>
    </source>
</evidence>
<proteinExistence type="predicted"/>
<reference evidence="2" key="1">
    <citation type="journal article" date="2022" name="Mol. Ecol. Resour.">
        <title>The genomes of chicory, endive, great burdock and yacon provide insights into Asteraceae palaeo-polyploidization history and plant inulin production.</title>
        <authorList>
            <person name="Fan W."/>
            <person name="Wang S."/>
            <person name="Wang H."/>
            <person name="Wang A."/>
            <person name="Jiang F."/>
            <person name="Liu H."/>
            <person name="Zhao H."/>
            <person name="Xu D."/>
            <person name="Zhang Y."/>
        </authorList>
    </citation>
    <scope>NUCLEOTIDE SEQUENCE [LARGE SCALE GENOMIC DNA]</scope>
    <source>
        <strain evidence="2">cv. Niubang</strain>
    </source>
</reference>
<reference evidence="1 2" key="2">
    <citation type="journal article" date="2022" name="Mol. Ecol. Resour.">
        <title>The genomes of chicory, endive, great burdock and yacon provide insights into Asteraceae paleo-polyploidization history and plant inulin production.</title>
        <authorList>
            <person name="Fan W."/>
            <person name="Wang S."/>
            <person name="Wang H."/>
            <person name="Wang A."/>
            <person name="Jiang F."/>
            <person name="Liu H."/>
            <person name="Zhao H."/>
            <person name="Xu D."/>
            <person name="Zhang Y."/>
        </authorList>
    </citation>
    <scope>NUCLEOTIDE SEQUENCE [LARGE SCALE GENOMIC DNA]</scope>
    <source>
        <strain evidence="2">cv. Niubang</strain>
    </source>
</reference>
<keyword evidence="2" id="KW-1185">Reference proteome</keyword>
<comment type="caution">
    <text evidence="1">The sequence shown here is derived from an EMBL/GenBank/DDBJ whole genome shotgun (WGS) entry which is preliminary data.</text>
</comment>
<protein>
    <submittedName>
        <fullName evidence="1">Uncharacterized protein</fullName>
    </submittedName>
</protein>